<keyword evidence="3" id="KW-1185">Reference proteome</keyword>
<feature type="domain" description="DUF6603" evidence="1">
    <location>
        <begin position="168"/>
        <end position="592"/>
    </location>
</feature>
<protein>
    <submittedName>
        <fullName evidence="2">Transcriptional activator srcap</fullName>
    </submittedName>
</protein>
<evidence type="ECO:0000313" key="2">
    <source>
        <dbReference type="EMBL" id="KAK9422877.1"/>
    </source>
</evidence>
<reference evidence="2 3" key="1">
    <citation type="journal article" date="2024" name="J. Plant Pathol.">
        <title>Sequence and assembly of the genome of Seiridium unicorne, isolate CBS 538.82, causal agent of cypress canker disease.</title>
        <authorList>
            <person name="Scali E."/>
            <person name="Rocca G.D."/>
            <person name="Danti R."/>
            <person name="Garbelotto M."/>
            <person name="Barberini S."/>
            <person name="Baroncelli R."/>
            <person name="Emiliani G."/>
        </authorList>
    </citation>
    <scope>NUCLEOTIDE SEQUENCE [LARGE SCALE GENOMIC DNA]</scope>
    <source>
        <strain evidence="2 3">BM-138-508</strain>
    </source>
</reference>
<evidence type="ECO:0000313" key="3">
    <source>
        <dbReference type="Proteomes" id="UP001408356"/>
    </source>
</evidence>
<dbReference type="EMBL" id="JARVKF010000101">
    <property type="protein sequence ID" value="KAK9422877.1"/>
    <property type="molecule type" value="Genomic_DNA"/>
</dbReference>
<evidence type="ECO:0000259" key="1">
    <source>
        <dbReference type="Pfam" id="PF20248"/>
    </source>
</evidence>
<dbReference type="InterPro" id="IPR046538">
    <property type="entry name" value="DUF6603"/>
</dbReference>
<name>A0ABR2V7L7_9PEZI</name>
<dbReference type="Pfam" id="PF20248">
    <property type="entry name" value="DUF6603"/>
    <property type="match status" value="1"/>
</dbReference>
<comment type="caution">
    <text evidence="2">The sequence shown here is derived from an EMBL/GenBank/DDBJ whole genome shotgun (WGS) entry which is preliminary data.</text>
</comment>
<accession>A0ABR2V7L7</accession>
<gene>
    <name evidence="2" type="ORF">SUNI508_04544</name>
</gene>
<sequence length="821" mass="88422">MAELIGRVEPKYDDVENAQGRIPALYCEKALGTPLVGELKASFDQLVYMWVEDEATEKLALLKPKKMAEEKPIPRITIGEFDALQHATTHPADWLFDKMDKDYGSDEVGIAAGSHFMTVAKNREGASTAVLDYVFARTPASKLPKHLSLTANEEDGEIPNKDPAKAPLKKAMGPLTIENIGLQYDIDTKRLAVVLDATFLLRPIGLALLGFSLSCKLQSAGTSAAPRLLKGSGGVEATEDAAQTANLPVSDLGVSLAGLIVSFDKKPLTIAGGFMHTTVDEADYYAGGLIFKFKPWTITAAGVYGDVPRQDAKSATHRTRISEMFDESDESTYGDTNLEISETDSAIDEYSAGDGLSDLGSSDSFTMLFIIFKLEGPLFSVGFADISGLTGGVAVNSSVRLPTAETVLSFPFVKQDGTDTKGGPVAALKSLLYPDKSQGPPWFTAREGSFWVAAGCKVTAFSMLAVDAVLVLQSNPDVQLGIYGVAIMDVPNLAATVKFAPVELGIVCTLDIGAGVFRLDAHLSPRSFILHEGCHLIGSISLYSWVGGTRVTQDDPDRPFQKDFVLTIGGYHQAFVRPPQYPDPPRLGISWAPYIAEISVTLSIMGPPMAGTIYVDFWVFGFDINFGDLDAARLPPILSLLEFRDLALKTGGSNGKGHGIPLDWVSLGPDDEDSCIGEMEGKEAKTTEPFLFNCNSGLVPNNSVPGTASASSFPEVAAWHAPLPMNTWIVRGAAFSCTITLGFAATEGALLDHRSSAFVSHKDIEITDSQKQLFAQPMQLRDPLITAVTVTITNQPVNRSWLQHNERTNEEWGHSPSIRCT</sequence>
<organism evidence="2 3">
    <name type="scientific">Seiridium unicorne</name>
    <dbReference type="NCBI Taxonomy" id="138068"/>
    <lineage>
        <taxon>Eukaryota</taxon>
        <taxon>Fungi</taxon>
        <taxon>Dikarya</taxon>
        <taxon>Ascomycota</taxon>
        <taxon>Pezizomycotina</taxon>
        <taxon>Sordariomycetes</taxon>
        <taxon>Xylariomycetidae</taxon>
        <taxon>Amphisphaeriales</taxon>
        <taxon>Sporocadaceae</taxon>
        <taxon>Seiridium</taxon>
    </lineage>
</organism>
<proteinExistence type="predicted"/>
<dbReference type="Proteomes" id="UP001408356">
    <property type="component" value="Unassembled WGS sequence"/>
</dbReference>